<keyword evidence="2" id="KW-1185">Reference proteome</keyword>
<proteinExistence type="predicted"/>
<gene>
    <name evidence="1" type="ORF">EB796_001458</name>
</gene>
<dbReference type="Proteomes" id="UP000593567">
    <property type="component" value="Unassembled WGS sequence"/>
</dbReference>
<comment type="caution">
    <text evidence="1">The sequence shown here is derived from an EMBL/GenBank/DDBJ whole genome shotgun (WGS) entry which is preliminary data.</text>
</comment>
<name>A0A7J7KPX7_BUGNE</name>
<accession>A0A7J7KPX7</accession>
<dbReference type="PANTHER" id="PTHR33331">
    <property type="entry name" value="COILED-COIL DOMAIN-CONTAINING PROTEIN 162"/>
    <property type="match status" value="1"/>
</dbReference>
<dbReference type="AlphaFoldDB" id="A0A7J7KPX7"/>
<evidence type="ECO:0000313" key="1">
    <source>
        <dbReference type="EMBL" id="KAF6040244.1"/>
    </source>
</evidence>
<evidence type="ECO:0000313" key="2">
    <source>
        <dbReference type="Proteomes" id="UP000593567"/>
    </source>
</evidence>
<sequence length="99" mass="10997">MTDNGEQLLNLWFIPHHSELLIMFKHLPHADCIRALEHLCKVAAALHDIMQYLCAHSKLGSSQALLGSQKLEFVSADWGGTEGIGKRIESNAIAKHLLL</sequence>
<dbReference type="PANTHER" id="PTHR33331:SF13">
    <property type="entry name" value="COILED-COIL DOMAIN CONTAINING 162"/>
    <property type="match status" value="1"/>
</dbReference>
<organism evidence="1 2">
    <name type="scientific">Bugula neritina</name>
    <name type="common">Brown bryozoan</name>
    <name type="synonym">Sertularia neritina</name>
    <dbReference type="NCBI Taxonomy" id="10212"/>
    <lineage>
        <taxon>Eukaryota</taxon>
        <taxon>Metazoa</taxon>
        <taxon>Spiralia</taxon>
        <taxon>Lophotrochozoa</taxon>
        <taxon>Bryozoa</taxon>
        <taxon>Gymnolaemata</taxon>
        <taxon>Cheilostomatida</taxon>
        <taxon>Flustrina</taxon>
        <taxon>Buguloidea</taxon>
        <taxon>Bugulidae</taxon>
        <taxon>Bugula</taxon>
    </lineage>
</organism>
<protein>
    <submittedName>
        <fullName evidence="1">CCDC162P</fullName>
    </submittedName>
</protein>
<reference evidence="1" key="1">
    <citation type="submission" date="2020-06" db="EMBL/GenBank/DDBJ databases">
        <title>Draft genome of Bugula neritina, a colonial animal packing powerful symbionts and potential medicines.</title>
        <authorList>
            <person name="Rayko M."/>
        </authorList>
    </citation>
    <scope>NUCLEOTIDE SEQUENCE [LARGE SCALE GENOMIC DNA]</scope>
    <source>
        <strain evidence="1">Kwan_BN1</strain>
    </source>
</reference>
<dbReference type="OrthoDB" id="76966at2759"/>
<dbReference type="EMBL" id="VXIV02000164">
    <property type="protein sequence ID" value="KAF6040244.1"/>
    <property type="molecule type" value="Genomic_DNA"/>
</dbReference>
<dbReference type="InterPro" id="IPR040401">
    <property type="entry name" value="CCDC162"/>
</dbReference>